<dbReference type="InterPro" id="IPR026066">
    <property type="entry name" value="Headcase"/>
</dbReference>
<name>A0A7I8V621_9ANNE</name>
<dbReference type="Pfam" id="PF15353">
    <property type="entry name" value="HECA_N"/>
    <property type="match status" value="1"/>
</dbReference>
<dbReference type="InterPro" id="IPR031947">
    <property type="entry name" value="Headcase_mid"/>
</dbReference>
<dbReference type="EMBL" id="CAJFCJ010000001">
    <property type="protein sequence ID" value="CAD5110694.1"/>
    <property type="molecule type" value="Genomic_DNA"/>
</dbReference>
<dbReference type="Pfam" id="PF16002">
    <property type="entry name" value="Headcase"/>
    <property type="match status" value="1"/>
</dbReference>
<comment type="caution">
    <text evidence="4">The sequence shown here is derived from an EMBL/GenBank/DDBJ whole genome shotgun (WGS) entry which is preliminary data.</text>
</comment>
<protein>
    <submittedName>
        <fullName evidence="4">Uncharacterized protein</fullName>
    </submittedName>
</protein>
<feature type="domain" description="Headcase middle" evidence="3">
    <location>
        <begin position="166"/>
        <end position="358"/>
    </location>
</feature>
<dbReference type="AlphaFoldDB" id="A0A7I8V621"/>
<evidence type="ECO:0000256" key="1">
    <source>
        <dbReference type="SAM" id="MobiDB-lite"/>
    </source>
</evidence>
<proteinExistence type="predicted"/>
<feature type="region of interest" description="Disordered" evidence="1">
    <location>
        <begin position="117"/>
        <end position="152"/>
    </location>
</feature>
<feature type="compositionally biased region" description="Low complexity" evidence="1">
    <location>
        <begin position="139"/>
        <end position="149"/>
    </location>
</feature>
<dbReference type="OrthoDB" id="10012848at2759"/>
<dbReference type="InterPro" id="IPR054537">
    <property type="entry name" value="HECA_N"/>
</dbReference>
<sequence length="364" mass="41433">MPNKQHNGHQTHFKCCLPSGCAQVDREIDEFQPKNAVRIVCSNEQCQYGRWMHADCFDGFEQRALTILRSCSRARNWSEKQKQQNVWTKKGYDLVYKACQCLCGRGHIRKDLDAPKVEAASGKRRHKSASSVIRPRTESLSSGGSASTSPPSPVNGKFDFFLDKEHAAAGNIFRRRTSLDAFESLPTDQQNSYHIKLEDEGPHGNDGIRKLVLCALTKLNVTTLRCVLCSKSLPVFDQYPLIDGTLFLTPYRYGTCANEVTWKNGKSHLCAVCLECLQGDIRCQNCRKIWNGRSLQLGTMYTFDVFAADQCCEQRSSCNRCMQPVLDKGNSLHFFSDYSRATKCPHCFIEDYHFIKPLSRIYYF</sequence>
<evidence type="ECO:0000259" key="3">
    <source>
        <dbReference type="Pfam" id="PF16002"/>
    </source>
</evidence>
<reference evidence="4 5" key="1">
    <citation type="submission" date="2020-08" db="EMBL/GenBank/DDBJ databases">
        <authorList>
            <person name="Hejnol A."/>
        </authorList>
    </citation>
    <scope>NUCLEOTIDE SEQUENCE [LARGE SCALE GENOMIC DNA]</scope>
</reference>
<evidence type="ECO:0000313" key="5">
    <source>
        <dbReference type="Proteomes" id="UP000549394"/>
    </source>
</evidence>
<feature type="domain" description="Headcase N-terminal" evidence="2">
    <location>
        <begin position="14"/>
        <end position="113"/>
    </location>
</feature>
<dbReference type="Proteomes" id="UP000549394">
    <property type="component" value="Unassembled WGS sequence"/>
</dbReference>
<keyword evidence="5" id="KW-1185">Reference proteome</keyword>
<accession>A0A7I8V621</accession>
<evidence type="ECO:0000313" key="4">
    <source>
        <dbReference type="EMBL" id="CAD5110694.1"/>
    </source>
</evidence>
<dbReference type="PANTHER" id="PTHR13425:SF3">
    <property type="entry name" value="HEADCASE PROTEIN HOMOLOG"/>
    <property type="match status" value="1"/>
</dbReference>
<organism evidence="4 5">
    <name type="scientific">Dimorphilus gyrociliatus</name>
    <dbReference type="NCBI Taxonomy" id="2664684"/>
    <lineage>
        <taxon>Eukaryota</taxon>
        <taxon>Metazoa</taxon>
        <taxon>Spiralia</taxon>
        <taxon>Lophotrochozoa</taxon>
        <taxon>Annelida</taxon>
        <taxon>Polychaeta</taxon>
        <taxon>Polychaeta incertae sedis</taxon>
        <taxon>Dinophilidae</taxon>
        <taxon>Dimorphilus</taxon>
    </lineage>
</organism>
<gene>
    <name evidence="4" type="ORF">DGYR_LOCUS64</name>
</gene>
<evidence type="ECO:0000259" key="2">
    <source>
        <dbReference type="Pfam" id="PF15353"/>
    </source>
</evidence>
<dbReference type="PANTHER" id="PTHR13425">
    <property type="entry name" value="HEADCASE PROTEIN"/>
    <property type="match status" value="1"/>
</dbReference>